<dbReference type="InterPro" id="IPR058163">
    <property type="entry name" value="LysR-type_TF_proteobact-type"/>
</dbReference>
<dbReference type="PROSITE" id="PS50931">
    <property type="entry name" value="HTH_LYSR"/>
    <property type="match status" value="1"/>
</dbReference>
<evidence type="ECO:0000256" key="3">
    <source>
        <dbReference type="ARBA" id="ARBA00023125"/>
    </source>
</evidence>
<dbReference type="CDD" id="cd08422">
    <property type="entry name" value="PBP2_CrgA_like"/>
    <property type="match status" value="1"/>
</dbReference>
<organism evidence="6 7">
    <name type="scientific">Balneatrix alpica</name>
    <dbReference type="NCBI Taxonomy" id="75684"/>
    <lineage>
        <taxon>Bacteria</taxon>
        <taxon>Pseudomonadati</taxon>
        <taxon>Pseudomonadota</taxon>
        <taxon>Gammaproteobacteria</taxon>
        <taxon>Oceanospirillales</taxon>
        <taxon>Balneatrichaceae</taxon>
        <taxon>Balneatrix</taxon>
    </lineage>
</organism>
<name>A0ABV5Z943_9GAMM</name>
<comment type="caution">
    <text evidence="6">The sequence shown here is derived from an EMBL/GenBank/DDBJ whole genome shotgun (WGS) entry which is preliminary data.</text>
</comment>
<keyword evidence="4" id="KW-0804">Transcription</keyword>
<sequence>MNKLLAMQVFCRVLEYASFAQAARELKLSSAQVSKHISNLEQHLGTRLLNRTTRKVTPTEAGQHYYDQCQQLLEQLDLLEHSVTDYGRRPQGTLKISAPMDFGYLYLVPLVITYQQQFPDVRIDLHLGDQQVNLIEEGFDIALRISHLKDSSLVARKLAACELGYFASPEYLKQAGTPTHPEQLQQHRCLNYSYKPEPDVWLFQTAQGIQRQRLPWQFSCNNGRALCEAAAMGQGIIFKPDFLVASYLQEGRLVEILQDYRVPPVGIYAVYLHRRFVPQKITSFIDFLAQAWQTQLPWQQS</sequence>
<accession>A0ABV5Z943</accession>
<gene>
    <name evidence="6" type="ORF">ACFFLH_05245</name>
</gene>
<proteinExistence type="inferred from homology"/>
<reference evidence="6 7" key="1">
    <citation type="submission" date="2024-09" db="EMBL/GenBank/DDBJ databases">
        <authorList>
            <person name="Sun Q."/>
            <person name="Mori K."/>
        </authorList>
    </citation>
    <scope>NUCLEOTIDE SEQUENCE [LARGE SCALE GENOMIC DNA]</scope>
    <source>
        <strain evidence="6 7">ATCC 51285</strain>
    </source>
</reference>
<dbReference type="Gene3D" id="3.40.190.290">
    <property type="match status" value="1"/>
</dbReference>
<dbReference type="InterPro" id="IPR036390">
    <property type="entry name" value="WH_DNA-bd_sf"/>
</dbReference>
<dbReference type="SUPFAM" id="SSF53850">
    <property type="entry name" value="Periplasmic binding protein-like II"/>
    <property type="match status" value="1"/>
</dbReference>
<protein>
    <submittedName>
        <fullName evidence="6">LysR family transcriptional regulator</fullName>
    </submittedName>
</protein>
<dbReference type="Proteomes" id="UP001589628">
    <property type="component" value="Unassembled WGS sequence"/>
</dbReference>
<keyword evidence="2" id="KW-0805">Transcription regulation</keyword>
<dbReference type="InterPro" id="IPR036388">
    <property type="entry name" value="WH-like_DNA-bd_sf"/>
</dbReference>
<keyword evidence="3" id="KW-0238">DNA-binding</keyword>
<feature type="domain" description="HTH lysR-type" evidence="5">
    <location>
        <begin position="1"/>
        <end position="59"/>
    </location>
</feature>
<dbReference type="Gene3D" id="1.10.10.10">
    <property type="entry name" value="Winged helix-like DNA-binding domain superfamily/Winged helix DNA-binding domain"/>
    <property type="match status" value="1"/>
</dbReference>
<dbReference type="InterPro" id="IPR005119">
    <property type="entry name" value="LysR_subst-bd"/>
</dbReference>
<evidence type="ECO:0000313" key="6">
    <source>
        <dbReference type="EMBL" id="MFB9885807.1"/>
    </source>
</evidence>
<evidence type="ECO:0000313" key="7">
    <source>
        <dbReference type="Proteomes" id="UP001589628"/>
    </source>
</evidence>
<dbReference type="Pfam" id="PF03466">
    <property type="entry name" value="LysR_substrate"/>
    <property type="match status" value="1"/>
</dbReference>
<dbReference type="PANTHER" id="PTHR30537">
    <property type="entry name" value="HTH-TYPE TRANSCRIPTIONAL REGULATOR"/>
    <property type="match status" value="1"/>
</dbReference>
<dbReference type="PANTHER" id="PTHR30537:SF5">
    <property type="entry name" value="HTH-TYPE TRANSCRIPTIONAL ACTIVATOR TTDR-RELATED"/>
    <property type="match status" value="1"/>
</dbReference>
<dbReference type="EMBL" id="JBHLZN010000001">
    <property type="protein sequence ID" value="MFB9885807.1"/>
    <property type="molecule type" value="Genomic_DNA"/>
</dbReference>
<dbReference type="InterPro" id="IPR000847">
    <property type="entry name" value="LysR_HTH_N"/>
</dbReference>
<dbReference type="SUPFAM" id="SSF46785">
    <property type="entry name" value="Winged helix' DNA-binding domain"/>
    <property type="match status" value="1"/>
</dbReference>
<keyword evidence="7" id="KW-1185">Reference proteome</keyword>
<dbReference type="Pfam" id="PF00126">
    <property type="entry name" value="HTH_1"/>
    <property type="match status" value="1"/>
</dbReference>
<evidence type="ECO:0000256" key="2">
    <source>
        <dbReference type="ARBA" id="ARBA00023015"/>
    </source>
</evidence>
<dbReference type="RefSeq" id="WP_027313871.1">
    <property type="nucleotide sequence ID" value="NZ_JBHLZN010000001.1"/>
</dbReference>
<evidence type="ECO:0000256" key="1">
    <source>
        <dbReference type="ARBA" id="ARBA00009437"/>
    </source>
</evidence>
<comment type="similarity">
    <text evidence="1">Belongs to the LysR transcriptional regulatory family.</text>
</comment>
<evidence type="ECO:0000259" key="5">
    <source>
        <dbReference type="PROSITE" id="PS50931"/>
    </source>
</evidence>
<evidence type="ECO:0000256" key="4">
    <source>
        <dbReference type="ARBA" id="ARBA00023163"/>
    </source>
</evidence>